<feature type="transmembrane region" description="Helical" evidence="6">
    <location>
        <begin position="165"/>
        <end position="183"/>
    </location>
</feature>
<keyword evidence="8" id="KW-1185">Reference proteome</keyword>
<organism evidence="7 8">
    <name type="scientific">Agarivorans gilvus</name>
    <dbReference type="NCBI Taxonomy" id="680279"/>
    <lineage>
        <taxon>Bacteria</taxon>
        <taxon>Pseudomonadati</taxon>
        <taxon>Pseudomonadota</taxon>
        <taxon>Gammaproteobacteria</taxon>
        <taxon>Alteromonadales</taxon>
        <taxon>Alteromonadaceae</taxon>
        <taxon>Agarivorans</taxon>
    </lineage>
</organism>
<feature type="transmembrane region" description="Helical" evidence="6">
    <location>
        <begin position="35"/>
        <end position="55"/>
    </location>
</feature>
<dbReference type="PANTHER" id="PTHR12608">
    <property type="entry name" value="TRANSMEMBRANE PROTEIN HTP-1 RELATED"/>
    <property type="match status" value="1"/>
</dbReference>
<comment type="subcellular location">
    <subcellularLocation>
        <location evidence="1 6">Membrane</location>
        <topology evidence="1 6">Multi-pass membrane protein</topology>
    </subcellularLocation>
</comment>
<keyword evidence="5 6" id="KW-0472">Membrane</keyword>
<comment type="similarity">
    <text evidence="2 6">Belongs to the GDT1 family.</text>
</comment>
<feature type="transmembrane region" description="Helical" evidence="6">
    <location>
        <begin position="67"/>
        <end position="84"/>
    </location>
</feature>
<gene>
    <name evidence="7" type="ORF">GCM10007414_02930</name>
</gene>
<feature type="transmembrane region" description="Helical" evidence="6">
    <location>
        <begin position="132"/>
        <end position="153"/>
    </location>
</feature>
<name>A0ABQ1HXT6_9ALTE</name>
<evidence type="ECO:0000313" key="7">
    <source>
        <dbReference type="EMBL" id="GGA93636.1"/>
    </source>
</evidence>
<evidence type="ECO:0000256" key="4">
    <source>
        <dbReference type="ARBA" id="ARBA00022989"/>
    </source>
</evidence>
<evidence type="ECO:0000256" key="5">
    <source>
        <dbReference type="ARBA" id="ARBA00023136"/>
    </source>
</evidence>
<evidence type="ECO:0000256" key="6">
    <source>
        <dbReference type="RuleBase" id="RU365102"/>
    </source>
</evidence>
<dbReference type="EMBL" id="BMDY01000001">
    <property type="protein sequence ID" value="GGA93636.1"/>
    <property type="molecule type" value="Genomic_DNA"/>
</dbReference>
<evidence type="ECO:0000256" key="1">
    <source>
        <dbReference type="ARBA" id="ARBA00004141"/>
    </source>
</evidence>
<dbReference type="PANTHER" id="PTHR12608:SF1">
    <property type="entry name" value="TRANSMEMBRANE PROTEIN 165"/>
    <property type="match status" value="1"/>
</dbReference>
<keyword evidence="4 6" id="KW-1133">Transmembrane helix</keyword>
<dbReference type="Pfam" id="PF01169">
    <property type="entry name" value="GDT1"/>
    <property type="match status" value="2"/>
</dbReference>
<dbReference type="RefSeq" id="WP_055731892.1">
    <property type="nucleotide sequence ID" value="NZ_BMDY01000001.1"/>
</dbReference>
<dbReference type="InterPro" id="IPR001727">
    <property type="entry name" value="GDT1-like"/>
</dbReference>
<proteinExistence type="inferred from homology"/>
<feature type="transmembrane region" description="Helical" evidence="6">
    <location>
        <begin position="96"/>
        <end position="112"/>
    </location>
</feature>
<evidence type="ECO:0000256" key="2">
    <source>
        <dbReference type="ARBA" id="ARBA00009190"/>
    </source>
</evidence>
<protein>
    <recommendedName>
        <fullName evidence="6">GDT1 family protein</fullName>
    </recommendedName>
</protein>
<keyword evidence="3 6" id="KW-0812">Transmembrane</keyword>
<comment type="caution">
    <text evidence="7">The sequence shown here is derived from an EMBL/GenBank/DDBJ whole genome shotgun (WGS) entry which is preliminary data.</text>
</comment>
<evidence type="ECO:0000313" key="8">
    <source>
        <dbReference type="Proteomes" id="UP000651977"/>
    </source>
</evidence>
<reference evidence="8" key="1">
    <citation type="journal article" date="2019" name="Int. J. Syst. Evol. Microbiol.">
        <title>The Global Catalogue of Microorganisms (GCM) 10K type strain sequencing project: providing services to taxonomists for standard genome sequencing and annotation.</title>
        <authorList>
            <consortium name="The Broad Institute Genomics Platform"/>
            <consortium name="The Broad Institute Genome Sequencing Center for Infectious Disease"/>
            <person name="Wu L."/>
            <person name="Ma J."/>
        </authorList>
    </citation>
    <scope>NUCLEOTIDE SEQUENCE [LARGE SCALE GENOMIC DNA]</scope>
    <source>
        <strain evidence="8">CGMCC 1.10131</strain>
    </source>
</reference>
<dbReference type="Proteomes" id="UP000651977">
    <property type="component" value="Unassembled WGS sequence"/>
</dbReference>
<accession>A0ABQ1HXT6</accession>
<sequence>MEALFTSITAVAIAEIGDKTQLLALLLACKFRKPVPIILGIIIATLLNHAAAAWFGSLVQQWLSPEVLRWLLGLSFIAMAIWVLIPDKIDEEDSKMLKYGPFLASLVLFFIAEIGDKTQVATVILAAKYESLVMVITGTTIGMCLANVPVVLLGKLGVEKLPMTLIHRLTALLFFALGLTTILF</sequence>
<evidence type="ECO:0000256" key="3">
    <source>
        <dbReference type="ARBA" id="ARBA00022692"/>
    </source>
</evidence>